<dbReference type="PANTHER" id="PTHR37293">
    <property type="entry name" value="PHAGE REPLICATION PROTEIN-RELATED"/>
    <property type="match status" value="1"/>
</dbReference>
<reference evidence="4" key="1">
    <citation type="submission" date="2016-10" db="EMBL/GenBank/DDBJ databases">
        <authorList>
            <person name="de Groot N.N."/>
        </authorList>
    </citation>
    <scope>NUCLEOTIDE SEQUENCE [LARGE SCALE GENOMIC DNA]</scope>
</reference>
<sequence>MKSSMNYIKELNAFYDWLELNELSPSAINLWYALMHINNKAGWTETFTVAESVLCVKTGLTDRTLRKVRNELKQKGRIDFISRKGKAPIYKIIPFNSSEQSTENNSEHNKRSEINSAVRSEVSSEVSSAPSSEVSSALIKHKQNETKQKNKEDEEDAHTKNPFRFFEQNGFGTISPYIAEKISMWIDDLSEELVLEAMKIAVENGARSWNYVETILRDWASKKLTTVEQVQAERLAYQQRKAKYPKEPIRQELVPEWVYDTQTTVDEPQNIADFEEEKRKLLERIKKYKSG</sequence>
<evidence type="ECO:0000256" key="1">
    <source>
        <dbReference type="SAM" id="MobiDB-lite"/>
    </source>
</evidence>
<dbReference type="Gene3D" id="1.10.10.630">
    <property type="entry name" value="DnaD domain-like"/>
    <property type="match status" value="1"/>
</dbReference>
<feature type="compositionally biased region" description="Low complexity" evidence="1">
    <location>
        <begin position="116"/>
        <end position="137"/>
    </location>
</feature>
<feature type="region of interest" description="Disordered" evidence="1">
    <location>
        <begin position="98"/>
        <end position="162"/>
    </location>
</feature>
<evidence type="ECO:0000313" key="3">
    <source>
        <dbReference type="EMBL" id="APC46465.1"/>
    </source>
</evidence>
<dbReference type="RefSeq" id="YP_009831929.1">
    <property type="nucleotide sequence ID" value="NC_048651.1"/>
</dbReference>
<dbReference type="InterPro" id="IPR053162">
    <property type="entry name" value="DnaD"/>
</dbReference>
<dbReference type="NCBIfam" id="TIGR01446">
    <property type="entry name" value="DnaD_dom"/>
    <property type="match status" value="1"/>
</dbReference>
<dbReference type="Proteomes" id="UP000224836">
    <property type="component" value="Segment"/>
</dbReference>
<dbReference type="SUPFAM" id="SSF158499">
    <property type="entry name" value="DnaD domain-like"/>
    <property type="match status" value="1"/>
</dbReference>
<dbReference type="PANTHER" id="PTHR37293:SF5">
    <property type="entry name" value="DNA REPLICATION PROTEIN"/>
    <property type="match status" value="1"/>
</dbReference>
<accession>A0A1L2JY26</accession>
<dbReference type="InterPro" id="IPR034829">
    <property type="entry name" value="DnaD-like_sf"/>
</dbReference>
<dbReference type="InterPro" id="IPR006343">
    <property type="entry name" value="DnaB/C_C"/>
</dbReference>
<protein>
    <recommendedName>
        <fullName evidence="2">DnaB/C C-terminal domain-containing protein</fullName>
    </recommendedName>
</protein>
<feature type="compositionally biased region" description="Basic and acidic residues" evidence="1">
    <location>
        <begin position="142"/>
        <end position="152"/>
    </location>
</feature>
<dbReference type="KEGG" id="vg:55601620"/>
<dbReference type="EMBL" id="KX965989">
    <property type="protein sequence ID" value="APC46465.1"/>
    <property type="molecule type" value="Genomic_DNA"/>
</dbReference>
<organism evidence="3 4">
    <name type="scientific">Aeribacillus phage AP45</name>
    <dbReference type="NCBI Taxonomy" id="1913112"/>
    <lineage>
        <taxon>Viruses</taxon>
        <taxon>Duplodnaviria</taxon>
        <taxon>Heunggongvirae</taxon>
        <taxon>Uroviricota</taxon>
        <taxon>Caudoviricetes</taxon>
        <taxon>Kamchatkavirus</taxon>
        <taxon>Kamchatkavirus AP45</taxon>
    </lineage>
</organism>
<dbReference type="GeneID" id="55601620"/>
<name>A0A1L2JY26_9CAUD</name>
<proteinExistence type="predicted"/>
<evidence type="ECO:0000259" key="2">
    <source>
        <dbReference type="Pfam" id="PF07261"/>
    </source>
</evidence>
<evidence type="ECO:0000313" key="4">
    <source>
        <dbReference type="Proteomes" id="UP000224836"/>
    </source>
</evidence>
<keyword evidence="4" id="KW-1185">Reference proteome</keyword>
<feature type="domain" description="DnaB/C C-terminal" evidence="2">
    <location>
        <begin position="163"/>
        <end position="233"/>
    </location>
</feature>
<dbReference type="Pfam" id="PF07261">
    <property type="entry name" value="DnaB_2"/>
    <property type="match status" value="1"/>
</dbReference>